<dbReference type="Pfam" id="PF23055">
    <property type="entry name" value="DUF7041"/>
    <property type="match status" value="1"/>
</dbReference>
<evidence type="ECO:0000259" key="1">
    <source>
        <dbReference type="Pfam" id="PF23055"/>
    </source>
</evidence>
<dbReference type="AlphaFoldDB" id="A0AAN7SD28"/>
<evidence type="ECO:0000313" key="2">
    <source>
        <dbReference type="EMBL" id="KAK4875522.1"/>
    </source>
</evidence>
<sequence>MFTAEQDTIIVMAYFQSGTRSPNGTWSYSLQSCIDQFNKHFPEANFTYDAFRQVTKTDANLILSTLVSKKQKTHQSLSFTFHYILGSLDTEMVKQISDFIYNLPKENQYKVLKQKLIAEFANSEERSCCD</sequence>
<proteinExistence type="predicted"/>
<dbReference type="InterPro" id="IPR055469">
    <property type="entry name" value="DUF7041"/>
</dbReference>
<organism evidence="2 3">
    <name type="scientific">Aquatica leii</name>
    <dbReference type="NCBI Taxonomy" id="1421715"/>
    <lineage>
        <taxon>Eukaryota</taxon>
        <taxon>Metazoa</taxon>
        <taxon>Ecdysozoa</taxon>
        <taxon>Arthropoda</taxon>
        <taxon>Hexapoda</taxon>
        <taxon>Insecta</taxon>
        <taxon>Pterygota</taxon>
        <taxon>Neoptera</taxon>
        <taxon>Endopterygota</taxon>
        <taxon>Coleoptera</taxon>
        <taxon>Polyphaga</taxon>
        <taxon>Elateriformia</taxon>
        <taxon>Elateroidea</taxon>
        <taxon>Lampyridae</taxon>
        <taxon>Luciolinae</taxon>
        <taxon>Aquatica</taxon>
    </lineage>
</organism>
<reference evidence="3" key="1">
    <citation type="submission" date="2023-01" db="EMBL/GenBank/DDBJ databases">
        <title>Key to firefly adult light organ development and bioluminescence: homeobox transcription factors regulate luciferase expression and transportation to peroxisome.</title>
        <authorList>
            <person name="Fu X."/>
        </authorList>
    </citation>
    <scope>NUCLEOTIDE SEQUENCE [LARGE SCALE GENOMIC DNA]</scope>
</reference>
<evidence type="ECO:0000313" key="3">
    <source>
        <dbReference type="Proteomes" id="UP001353858"/>
    </source>
</evidence>
<feature type="domain" description="DUF7041" evidence="1">
    <location>
        <begin position="80"/>
        <end position="126"/>
    </location>
</feature>
<protein>
    <recommendedName>
        <fullName evidence="1">DUF7041 domain-containing protein</fullName>
    </recommendedName>
</protein>
<dbReference type="Proteomes" id="UP001353858">
    <property type="component" value="Unassembled WGS sequence"/>
</dbReference>
<keyword evidence="3" id="KW-1185">Reference proteome</keyword>
<gene>
    <name evidence="2" type="ORF">RN001_011944</name>
</gene>
<name>A0AAN7SD28_9COLE</name>
<accession>A0AAN7SD28</accession>
<comment type="caution">
    <text evidence="2">The sequence shown here is derived from an EMBL/GenBank/DDBJ whole genome shotgun (WGS) entry which is preliminary data.</text>
</comment>
<dbReference type="EMBL" id="JARPUR010000005">
    <property type="protein sequence ID" value="KAK4875522.1"/>
    <property type="molecule type" value="Genomic_DNA"/>
</dbReference>